<dbReference type="GO" id="GO:0008270">
    <property type="term" value="F:zinc ion binding"/>
    <property type="evidence" value="ECO:0007669"/>
    <property type="project" value="UniProtKB-KW"/>
</dbReference>
<comment type="caution">
    <text evidence="12">The sequence shown here is derived from an EMBL/GenBank/DDBJ whole genome shotgun (WGS) entry which is preliminary data.</text>
</comment>
<proteinExistence type="inferred from homology"/>
<evidence type="ECO:0000256" key="5">
    <source>
        <dbReference type="ARBA" id="ARBA00022833"/>
    </source>
</evidence>
<evidence type="ECO:0000256" key="4">
    <source>
        <dbReference type="ARBA" id="ARBA00022771"/>
    </source>
</evidence>
<evidence type="ECO:0000256" key="10">
    <source>
        <dbReference type="SAM" id="MobiDB-lite"/>
    </source>
</evidence>
<dbReference type="SUPFAM" id="SSF47954">
    <property type="entry name" value="Cyclin-like"/>
    <property type="match status" value="2"/>
</dbReference>
<keyword evidence="4" id="KW-0863">Zinc-finger</keyword>
<dbReference type="Gene3D" id="1.10.472.10">
    <property type="entry name" value="Cyclin-like"/>
    <property type="match status" value="2"/>
</dbReference>
<comment type="similarity">
    <text evidence="2">Belongs to the TFIIB family.</text>
</comment>
<dbReference type="PANTHER" id="PTHR11618:SF4">
    <property type="entry name" value="TRANSCRIPTION FACTOR IIIB 90 KDA SUBUNIT"/>
    <property type="match status" value="1"/>
</dbReference>
<dbReference type="FunFam" id="1.10.472.10:FF:000002">
    <property type="entry name" value="Transcription factor IIIB 90 kDa subunit"/>
    <property type="match status" value="1"/>
</dbReference>
<dbReference type="InterPro" id="IPR013763">
    <property type="entry name" value="Cyclin-like_dom"/>
</dbReference>
<evidence type="ECO:0000256" key="7">
    <source>
        <dbReference type="ARBA" id="ARBA00023159"/>
    </source>
</evidence>
<dbReference type="InterPro" id="IPR011665">
    <property type="entry name" value="BRF1_TBP-bd_dom"/>
</dbReference>
<feature type="domain" description="Cyclin-like" evidence="11">
    <location>
        <begin position="151"/>
        <end position="233"/>
    </location>
</feature>
<keyword evidence="7" id="KW-0010">Activator</keyword>
<keyword evidence="6" id="KW-0805">Transcription regulation</keyword>
<name>A0AAD8PRV2_9PEZI</name>
<feature type="compositionally biased region" description="Acidic residues" evidence="10">
    <location>
        <begin position="671"/>
        <end position="706"/>
    </location>
</feature>
<protein>
    <submittedName>
        <fullName evidence="12">Brf1-like TBP-binding domain-containing protein</fullName>
    </submittedName>
</protein>
<dbReference type="GO" id="GO:0000995">
    <property type="term" value="F:RNA polymerase III general transcription initiation factor activity"/>
    <property type="evidence" value="ECO:0007669"/>
    <property type="project" value="TreeGrafter"/>
</dbReference>
<dbReference type="InterPro" id="IPR036915">
    <property type="entry name" value="Cyclin-like_sf"/>
</dbReference>
<dbReference type="PANTHER" id="PTHR11618">
    <property type="entry name" value="TRANSCRIPTION INITIATION FACTOR IIB-RELATED"/>
    <property type="match status" value="1"/>
</dbReference>
<keyword evidence="3" id="KW-0479">Metal-binding</keyword>
<dbReference type="Proteomes" id="UP001230504">
    <property type="component" value="Unassembled WGS sequence"/>
</dbReference>
<feature type="compositionally biased region" description="Acidic residues" evidence="10">
    <location>
        <begin position="479"/>
        <end position="489"/>
    </location>
</feature>
<feature type="domain" description="Cyclin-like" evidence="11">
    <location>
        <begin position="249"/>
        <end position="333"/>
    </location>
</feature>
<dbReference type="RefSeq" id="XP_060410071.1">
    <property type="nucleotide sequence ID" value="XM_060558773.1"/>
</dbReference>
<evidence type="ECO:0000313" key="12">
    <source>
        <dbReference type="EMBL" id="KAK1574553.1"/>
    </source>
</evidence>
<organism evidence="12 13">
    <name type="scientific">Colletotrichum navitas</name>
    <dbReference type="NCBI Taxonomy" id="681940"/>
    <lineage>
        <taxon>Eukaryota</taxon>
        <taxon>Fungi</taxon>
        <taxon>Dikarya</taxon>
        <taxon>Ascomycota</taxon>
        <taxon>Pezizomycotina</taxon>
        <taxon>Sordariomycetes</taxon>
        <taxon>Hypocreomycetidae</taxon>
        <taxon>Glomerellales</taxon>
        <taxon>Glomerellaceae</taxon>
        <taxon>Colletotrichum</taxon>
        <taxon>Colletotrichum graminicola species complex</taxon>
    </lineage>
</organism>
<keyword evidence="13" id="KW-1185">Reference proteome</keyword>
<dbReference type="GO" id="GO:0005634">
    <property type="term" value="C:nucleus"/>
    <property type="evidence" value="ECO:0007669"/>
    <property type="project" value="UniProtKB-SubCell"/>
</dbReference>
<dbReference type="GO" id="GO:0017025">
    <property type="term" value="F:TBP-class protein binding"/>
    <property type="evidence" value="ECO:0007669"/>
    <property type="project" value="InterPro"/>
</dbReference>
<dbReference type="Gene3D" id="1.20.5.650">
    <property type="entry name" value="Single helix bin"/>
    <property type="match status" value="1"/>
</dbReference>
<dbReference type="GO" id="GO:0001006">
    <property type="term" value="F:RNA polymerase III type 3 promoter sequence-specific DNA binding"/>
    <property type="evidence" value="ECO:0007669"/>
    <property type="project" value="TreeGrafter"/>
</dbReference>
<feature type="region of interest" description="Disordered" evidence="10">
    <location>
        <begin position="637"/>
        <end position="736"/>
    </location>
</feature>
<reference evidence="12" key="1">
    <citation type="submission" date="2021-06" db="EMBL/GenBank/DDBJ databases">
        <title>Comparative genomics, transcriptomics and evolutionary studies reveal genomic signatures of adaptation to plant cell wall in hemibiotrophic fungi.</title>
        <authorList>
            <consortium name="DOE Joint Genome Institute"/>
            <person name="Baroncelli R."/>
            <person name="Diaz J.F."/>
            <person name="Benocci T."/>
            <person name="Peng M."/>
            <person name="Battaglia E."/>
            <person name="Haridas S."/>
            <person name="Andreopoulos W."/>
            <person name="Labutti K."/>
            <person name="Pangilinan J."/>
            <person name="Floch G.L."/>
            <person name="Makela M.R."/>
            <person name="Henrissat B."/>
            <person name="Grigoriev I.V."/>
            <person name="Crouch J.A."/>
            <person name="De Vries R.P."/>
            <person name="Sukno S.A."/>
            <person name="Thon M.R."/>
        </authorList>
    </citation>
    <scope>NUCLEOTIDE SEQUENCE</scope>
    <source>
        <strain evidence="12">CBS 125086</strain>
    </source>
</reference>
<feature type="region of interest" description="Disordered" evidence="10">
    <location>
        <begin position="448"/>
        <end position="489"/>
    </location>
</feature>
<dbReference type="SMART" id="SM00385">
    <property type="entry name" value="CYCLIN"/>
    <property type="match status" value="2"/>
</dbReference>
<dbReference type="Pfam" id="PF07741">
    <property type="entry name" value="BRF1"/>
    <property type="match status" value="1"/>
</dbReference>
<keyword evidence="8" id="KW-0804">Transcription</keyword>
<keyword evidence="9" id="KW-0539">Nucleus</keyword>
<evidence type="ECO:0000256" key="2">
    <source>
        <dbReference type="ARBA" id="ARBA00010857"/>
    </source>
</evidence>
<feature type="region of interest" description="Disordered" evidence="10">
    <location>
        <begin position="1"/>
        <end position="26"/>
    </location>
</feature>
<feature type="region of interest" description="Disordered" evidence="10">
    <location>
        <begin position="367"/>
        <end position="436"/>
    </location>
</feature>
<dbReference type="GO" id="GO:0070897">
    <property type="term" value="P:transcription preinitiation complex assembly"/>
    <property type="evidence" value="ECO:0007669"/>
    <property type="project" value="InterPro"/>
</dbReference>
<evidence type="ECO:0000259" key="11">
    <source>
        <dbReference type="SMART" id="SM00385"/>
    </source>
</evidence>
<dbReference type="GeneID" id="85443013"/>
<evidence type="ECO:0000256" key="1">
    <source>
        <dbReference type="ARBA" id="ARBA00004123"/>
    </source>
</evidence>
<feature type="compositionally biased region" description="Basic and acidic residues" evidence="10">
    <location>
        <begin position="641"/>
        <end position="655"/>
    </location>
</feature>
<sequence length="736" mass="82633">MSSFLTPTKKSQKPTVGKSKPFQPPNRIRAIREQAERQQANAAAAAASAVAQAQLNRSRAPTVAVSNRPQCPNKTCIKPNVVDGVCQTCGRVADDSNIVAEVQFGETSSGAAMVQGSYIAADQAGVRTMGPAFRRVGGSDDREKSIREARSLMQGYAQRLNLSDNTVNTAVQVFKLASQANFVQGRTLVMVAAVCLYTACRTERPCKIMLIDLADLTQINVFKLGRAFKALNRVVYIFGNGEAPVFPEDILFRLASKLEFKHMTNRVAEDAVRLVHRMKQDWIVMGRRPSGICGACLLIAARMHNFRRTTREVVYVVKVTTHTIQERLQEFNVTEASKMTVEDFLSQDFSSSSHDPPSFYKGTEAWQKQQEELGKKRKRKATDEGQNTRTAPAPSLPPPDLSTAPAVEYRRDKDGFIIPPLPSQIAQDEPALRDTNSTQHLEGLAEEFGDAEKQSDEASRQDAANKNGRQPKPSLPIDNEWEEDEAQMEEQISEIMNDPETYEHAKAFSNAEQRARIHSIWALQQQPNKAVSMAPEVGEDEFADDPEVLNCMLTPEEIKIKELLWVNENKDWLRQSQERLFRKKLEEKKPKKDRKRKKRPRIGEGQTTPASTPGEAAVNVMKERGFSKRINYDAIRQMFDVPDKGDPGSRPESEAASRPTSKAPSVIDETIHEEEEEEEEIEPLEGEEYEHQDDEFGGGDDYDDMGDESHMYDEDDQGMEEEDEDDDDFGLNDDDE</sequence>
<accession>A0AAD8PRV2</accession>
<evidence type="ECO:0000256" key="6">
    <source>
        <dbReference type="ARBA" id="ARBA00023015"/>
    </source>
</evidence>
<dbReference type="CDD" id="cd20554">
    <property type="entry name" value="CYCLIN_TFIIIB90_rpt2"/>
    <property type="match status" value="1"/>
</dbReference>
<dbReference type="InterPro" id="IPR000812">
    <property type="entry name" value="TFIIB"/>
</dbReference>
<comment type="subcellular location">
    <subcellularLocation>
        <location evidence="1">Nucleus</location>
    </subcellularLocation>
</comment>
<gene>
    <name evidence="12" type="ORF">LY79DRAFT_565903</name>
</gene>
<evidence type="ECO:0000313" key="13">
    <source>
        <dbReference type="Proteomes" id="UP001230504"/>
    </source>
</evidence>
<evidence type="ECO:0000256" key="3">
    <source>
        <dbReference type="ARBA" id="ARBA00022723"/>
    </source>
</evidence>
<feature type="compositionally biased region" description="Acidic residues" evidence="10">
    <location>
        <begin position="713"/>
        <end position="736"/>
    </location>
</feature>
<feature type="region of interest" description="Disordered" evidence="10">
    <location>
        <begin position="583"/>
        <end position="618"/>
    </location>
</feature>
<dbReference type="GO" id="GO:0000126">
    <property type="term" value="C:transcription factor TFIIIB complex"/>
    <property type="evidence" value="ECO:0007669"/>
    <property type="project" value="TreeGrafter"/>
</dbReference>
<dbReference type="GO" id="GO:0097550">
    <property type="term" value="C:transcription preinitiation complex"/>
    <property type="evidence" value="ECO:0007669"/>
    <property type="project" value="TreeGrafter"/>
</dbReference>
<dbReference type="EMBL" id="JAHLJV010000074">
    <property type="protein sequence ID" value="KAK1574553.1"/>
    <property type="molecule type" value="Genomic_DNA"/>
</dbReference>
<dbReference type="AlphaFoldDB" id="A0AAD8PRV2"/>
<evidence type="ECO:0000256" key="8">
    <source>
        <dbReference type="ARBA" id="ARBA00023163"/>
    </source>
</evidence>
<dbReference type="InterPro" id="IPR013150">
    <property type="entry name" value="TFIIB_cyclin"/>
</dbReference>
<keyword evidence="5" id="KW-0862">Zinc</keyword>
<dbReference type="Pfam" id="PF00382">
    <property type="entry name" value="TFIIB"/>
    <property type="match status" value="2"/>
</dbReference>
<evidence type="ECO:0000256" key="9">
    <source>
        <dbReference type="ARBA" id="ARBA00023242"/>
    </source>
</evidence>
<feature type="compositionally biased region" description="Basic and acidic residues" evidence="10">
    <location>
        <begin position="450"/>
        <end position="460"/>
    </location>
</feature>
<feature type="compositionally biased region" description="Basic residues" evidence="10">
    <location>
        <begin position="591"/>
        <end position="600"/>
    </location>
</feature>